<protein>
    <recommendedName>
        <fullName evidence="3">SOS response associated peptidase (SRAP)</fullName>
    </recommendedName>
</protein>
<dbReference type="GO" id="GO:0003697">
    <property type="term" value="F:single-stranded DNA binding"/>
    <property type="evidence" value="ECO:0007669"/>
    <property type="project" value="InterPro"/>
</dbReference>
<keyword evidence="2" id="KW-1185">Reference proteome</keyword>
<dbReference type="AlphaFoldDB" id="A0A2A2F7P3"/>
<organism evidence="1 2">
    <name type="scientific">Halovibrio salipaludis</name>
    <dbReference type="NCBI Taxonomy" id="2032626"/>
    <lineage>
        <taxon>Bacteria</taxon>
        <taxon>Pseudomonadati</taxon>
        <taxon>Pseudomonadota</taxon>
        <taxon>Gammaproteobacteria</taxon>
        <taxon>Oceanospirillales</taxon>
        <taxon>Halomonadaceae</taxon>
        <taxon>Halovibrio</taxon>
    </lineage>
</organism>
<dbReference type="Proteomes" id="UP000218896">
    <property type="component" value="Unassembled WGS sequence"/>
</dbReference>
<dbReference type="GO" id="GO:0106300">
    <property type="term" value="P:protein-DNA covalent cross-linking repair"/>
    <property type="evidence" value="ECO:0007669"/>
    <property type="project" value="InterPro"/>
</dbReference>
<reference evidence="1 2" key="1">
    <citation type="submission" date="2017-08" db="EMBL/GenBank/DDBJ databases">
        <title>Halovibrio sewagensis sp. nov., isolated from wastewater of high salinity.</title>
        <authorList>
            <person name="Dong X."/>
            <person name="Zhang G."/>
        </authorList>
    </citation>
    <scope>NUCLEOTIDE SEQUENCE [LARGE SCALE GENOMIC DNA]</scope>
    <source>
        <strain evidence="1 2">YL5-2</strain>
    </source>
</reference>
<name>A0A2A2F7P3_9GAMM</name>
<dbReference type="Pfam" id="PF02586">
    <property type="entry name" value="SRAP"/>
    <property type="match status" value="1"/>
</dbReference>
<sequence>MEGVSLGIYTGDIEPGILAAILTEPAAPNLRHIHDRQPVVLDPECRWDWLSLEITSRDQVRQVAQRL</sequence>
<dbReference type="RefSeq" id="WP_095615688.1">
    <property type="nucleotide sequence ID" value="NZ_NSKD01000001.1"/>
</dbReference>
<evidence type="ECO:0008006" key="3">
    <source>
        <dbReference type="Google" id="ProtNLM"/>
    </source>
</evidence>
<dbReference type="Gene3D" id="3.90.1680.10">
    <property type="entry name" value="SOS response associated peptidase-like"/>
    <property type="match status" value="1"/>
</dbReference>
<dbReference type="OrthoDB" id="6192129at2"/>
<dbReference type="SUPFAM" id="SSF143081">
    <property type="entry name" value="BB1717-like"/>
    <property type="match status" value="1"/>
</dbReference>
<dbReference type="EMBL" id="NSKD01000001">
    <property type="protein sequence ID" value="PAU81581.1"/>
    <property type="molecule type" value="Genomic_DNA"/>
</dbReference>
<evidence type="ECO:0000313" key="1">
    <source>
        <dbReference type="EMBL" id="PAU81581.1"/>
    </source>
</evidence>
<evidence type="ECO:0000313" key="2">
    <source>
        <dbReference type="Proteomes" id="UP000218896"/>
    </source>
</evidence>
<accession>A0A2A2F7P3</accession>
<gene>
    <name evidence="1" type="ORF">CK501_00035</name>
</gene>
<dbReference type="InterPro" id="IPR036590">
    <property type="entry name" value="SRAP-like"/>
</dbReference>
<dbReference type="InterPro" id="IPR003738">
    <property type="entry name" value="SRAP"/>
</dbReference>
<comment type="caution">
    <text evidence="1">The sequence shown here is derived from an EMBL/GenBank/DDBJ whole genome shotgun (WGS) entry which is preliminary data.</text>
</comment>
<proteinExistence type="predicted"/>